<reference evidence="6 7" key="1">
    <citation type="submission" date="2018-10" db="EMBL/GenBank/DDBJ databases">
        <title>Fifty Aureobasidium pullulans genomes reveal a recombining polyextremotolerant generalist.</title>
        <authorList>
            <person name="Gostincar C."/>
            <person name="Turk M."/>
            <person name="Zajc J."/>
            <person name="Gunde-Cimerman N."/>
        </authorList>
    </citation>
    <scope>NUCLEOTIDE SEQUENCE [LARGE SCALE GENOMIC DNA]</scope>
    <source>
        <strain evidence="4 8">EXF-10081</strain>
        <strain evidence="3 9">EXF-11013</strain>
        <strain evidence="2 7">EXF-11318</strain>
        <strain evidence="5 6">EXF-4256</strain>
    </source>
</reference>
<evidence type="ECO:0000313" key="3">
    <source>
        <dbReference type="EMBL" id="THW35286.1"/>
    </source>
</evidence>
<evidence type="ECO:0000313" key="8">
    <source>
        <dbReference type="Proteomes" id="UP000310374"/>
    </source>
</evidence>
<evidence type="ECO:0000313" key="9">
    <source>
        <dbReference type="Proteomes" id="UP000310687"/>
    </source>
</evidence>
<dbReference type="Proteomes" id="UP000310374">
    <property type="component" value="Unassembled WGS sequence"/>
</dbReference>
<dbReference type="EMBL" id="QZBJ01000007">
    <property type="protein sequence ID" value="THY78209.1"/>
    <property type="molecule type" value="Genomic_DNA"/>
</dbReference>
<keyword evidence="1" id="KW-1133">Transmembrane helix</keyword>
<protein>
    <submittedName>
        <fullName evidence="5">Uncharacterized protein</fullName>
    </submittedName>
</protein>
<evidence type="ECO:0000313" key="5">
    <source>
        <dbReference type="EMBL" id="THY78209.1"/>
    </source>
</evidence>
<dbReference type="EMBL" id="QZAT01000041">
    <property type="protein sequence ID" value="THX29400.1"/>
    <property type="molecule type" value="Genomic_DNA"/>
</dbReference>
<evidence type="ECO:0000313" key="7">
    <source>
        <dbReference type="Proteomes" id="UP000308014"/>
    </source>
</evidence>
<comment type="caution">
    <text evidence="5">The sequence shown here is derived from an EMBL/GenBank/DDBJ whole genome shotgun (WGS) entry which is preliminary data.</text>
</comment>
<feature type="transmembrane region" description="Helical" evidence="1">
    <location>
        <begin position="36"/>
        <end position="59"/>
    </location>
</feature>
<dbReference type="EMBL" id="QZAJ01000357">
    <property type="protein sequence ID" value="THW11149.1"/>
    <property type="molecule type" value="Genomic_DNA"/>
</dbReference>
<keyword evidence="1" id="KW-0812">Transmembrane</keyword>
<dbReference type="Proteomes" id="UP000310687">
    <property type="component" value="Unassembled WGS sequence"/>
</dbReference>
<dbReference type="Proteomes" id="UP000305064">
    <property type="component" value="Unassembled WGS sequence"/>
</dbReference>
<accession>A0A4S9BY20</accession>
<evidence type="ECO:0000256" key="1">
    <source>
        <dbReference type="SAM" id="Phobius"/>
    </source>
</evidence>
<sequence>MTGGRMLLAKYSAKWHRYVVGGRSCYFSLFHPCPEAMVLSFFLAVCTRLHLFLLLASLFHPSLIQNLKQ</sequence>
<proteinExistence type="predicted"/>
<dbReference type="AlphaFoldDB" id="A0A4S9BY20"/>
<name>A0A4S9BY20_AURPU</name>
<gene>
    <name evidence="5" type="ORF">D6C94_01624</name>
    <name evidence="4" type="ORF">D6D12_04202</name>
    <name evidence="3" type="ORF">D6D22_08215</name>
    <name evidence="2" type="ORF">D6D24_07405</name>
</gene>
<dbReference type="EMBL" id="QZAL01000160">
    <property type="protein sequence ID" value="THW35286.1"/>
    <property type="molecule type" value="Genomic_DNA"/>
</dbReference>
<evidence type="ECO:0000313" key="6">
    <source>
        <dbReference type="Proteomes" id="UP000305064"/>
    </source>
</evidence>
<evidence type="ECO:0000313" key="4">
    <source>
        <dbReference type="EMBL" id="THX29400.1"/>
    </source>
</evidence>
<dbReference type="Proteomes" id="UP000308014">
    <property type="component" value="Unassembled WGS sequence"/>
</dbReference>
<evidence type="ECO:0000313" key="2">
    <source>
        <dbReference type="EMBL" id="THW11149.1"/>
    </source>
</evidence>
<keyword evidence="1" id="KW-0472">Membrane</keyword>
<organism evidence="5 6">
    <name type="scientific">Aureobasidium pullulans</name>
    <name type="common">Black yeast</name>
    <name type="synonym">Pullularia pullulans</name>
    <dbReference type="NCBI Taxonomy" id="5580"/>
    <lineage>
        <taxon>Eukaryota</taxon>
        <taxon>Fungi</taxon>
        <taxon>Dikarya</taxon>
        <taxon>Ascomycota</taxon>
        <taxon>Pezizomycotina</taxon>
        <taxon>Dothideomycetes</taxon>
        <taxon>Dothideomycetidae</taxon>
        <taxon>Dothideales</taxon>
        <taxon>Saccotheciaceae</taxon>
        <taxon>Aureobasidium</taxon>
    </lineage>
</organism>